<protein>
    <submittedName>
        <fullName evidence="8">Choice-of-anchor Q domain-containing protein</fullName>
    </submittedName>
</protein>
<dbReference type="EMBL" id="JBHRXI010000026">
    <property type="protein sequence ID" value="MFC3615999.1"/>
    <property type="molecule type" value="Genomic_DNA"/>
</dbReference>
<proteinExistence type="predicted"/>
<dbReference type="PANTHER" id="PTHR11319:SF35">
    <property type="entry name" value="OUTER MEMBRANE PROTEIN PMPC-RELATED"/>
    <property type="match status" value="1"/>
</dbReference>
<keyword evidence="6" id="KW-0472">Membrane</keyword>
<evidence type="ECO:0000256" key="2">
    <source>
        <dbReference type="ARBA" id="ARBA00004442"/>
    </source>
</evidence>
<accession>A0ABV7TN89</accession>
<comment type="caution">
    <text evidence="8">The sequence shown here is derived from an EMBL/GenBank/DDBJ whole genome shotgun (WGS) entry which is preliminary data.</text>
</comment>
<dbReference type="InterPro" id="IPR006626">
    <property type="entry name" value="PbH1"/>
</dbReference>
<evidence type="ECO:0000256" key="1">
    <source>
        <dbReference type="ARBA" id="ARBA00004196"/>
    </source>
</evidence>
<dbReference type="SUPFAM" id="SSF51126">
    <property type="entry name" value="Pectin lyase-like"/>
    <property type="match status" value="4"/>
</dbReference>
<reference evidence="9" key="1">
    <citation type="journal article" date="2019" name="Int. J. Syst. Evol. Microbiol.">
        <title>The Global Catalogue of Microorganisms (GCM) 10K type strain sequencing project: providing services to taxonomists for standard genome sequencing and annotation.</title>
        <authorList>
            <consortium name="The Broad Institute Genomics Platform"/>
            <consortium name="The Broad Institute Genome Sequencing Center for Infectious Disease"/>
            <person name="Wu L."/>
            <person name="Ma J."/>
        </authorList>
    </citation>
    <scope>NUCLEOTIDE SEQUENCE [LARGE SCALE GENOMIC DNA]</scope>
    <source>
        <strain evidence="9">KCTC 42911</strain>
    </source>
</reference>
<evidence type="ECO:0000256" key="5">
    <source>
        <dbReference type="ARBA" id="ARBA00022729"/>
    </source>
</evidence>
<feature type="non-terminal residue" evidence="8">
    <location>
        <position position="1493"/>
    </location>
</feature>
<dbReference type="InterPro" id="IPR012334">
    <property type="entry name" value="Pectin_lyas_fold"/>
</dbReference>
<evidence type="ECO:0000256" key="3">
    <source>
        <dbReference type="ARBA" id="ARBA00004613"/>
    </source>
</evidence>
<keyword evidence="9" id="KW-1185">Reference proteome</keyword>
<gene>
    <name evidence="8" type="ORF">ACFORG_19780</name>
</gene>
<dbReference type="Proteomes" id="UP001595629">
    <property type="component" value="Unassembled WGS sequence"/>
</dbReference>
<evidence type="ECO:0000256" key="7">
    <source>
        <dbReference type="ARBA" id="ARBA00023237"/>
    </source>
</evidence>
<keyword evidence="5" id="KW-0732">Signal</keyword>
<dbReference type="SMART" id="SM00710">
    <property type="entry name" value="PbH1"/>
    <property type="match status" value="10"/>
</dbReference>
<comment type="subcellular location">
    <subcellularLocation>
        <location evidence="1">Cell envelope</location>
    </subcellularLocation>
    <subcellularLocation>
        <location evidence="2">Cell outer membrane</location>
    </subcellularLocation>
    <subcellularLocation>
        <location evidence="3">Secreted</location>
    </subcellularLocation>
</comment>
<organism evidence="8 9">
    <name type="scientific">Lutimaribacter marinistellae</name>
    <dbReference type="NCBI Taxonomy" id="1820329"/>
    <lineage>
        <taxon>Bacteria</taxon>
        <taxon>Pseudomonadati</taxon>
        <taxon>Pseudomonadota</taxon>
        <taxon>Alphaproteobacteria</taxon>
        <taxon>Rhodobacterales</taxon>
        <taxon>Roseobacteraceae</taxon>
        <taxon>Lutimaribacter</taxon>
    </lineage>
</organism>
<evidence type="ECO:0000256" key="6">
    <source>
        <dbReference type="ARBA" id="ARBA00023136"/>
    </source>
</evidence>
<evidence type="ECO:0000313" key="9">
    <source>
        <dbReference type="Proteomes" id="UP001595629"/>
    </source>
</evidence>
<evidence type="ECO:0000256" key="4">
    <source>
        <dbReference type="ARBA" id="ARBA00022525"/>
    </source>
</evidence>
<dbReference type="InterPro" id="IPR003368">
    <property type="entry name" value="POMP_repeat"/>
</dbReference>
<keyword evidence="7" id="KW-0998">Cell outer membrane</keyword>
<sequence>MTRFVVNTLGEDNDPNNRTLSLREAIALANGSSFRDEIVFSNSLKGDTITLTQGELTISDSVSINGDVSGDGRADITISGNNSSRLFWIDGRSISVELESLTLRDGSATGFGGAIVHRTAGSSLALVNSTIRDSAASTEGGAIFSAGNLSLINSTLHDNSAIGDGGAVLQSGGSLTTVNTTLYFNASRDDGGALALRNTSANLYSSTISTNYADVDGSNGNKGGGIHETGSTLNVYNSALEENRSGGTMNSFAGRIDELWGSFVYSAQPFPSIFSTLDLGNVVGSVVGPNDAFLGYLFDNGGPVPTQAVYRGSPLAGLGILSKLPFDTFDLDGDGNVGERLPIDANGLPRLADTRLDAGAVQRLDVVTVSTIVDEFDADRSAGDLSLREAVSMVADGGTIRFDESLDGQTIALNSQIRITKEMTIQGDIDGDTNPDVTITNAGANRHFEIDISPGQDVELNGLRMLGGGSLVPGHGGSIRMDSIGGELVLRNMEFEGNDAQGDGGAVSVVLGALSILESRFHDNHADRGGAISLGILSPPNEDPNLDQRLTIFNSSFTSNYAADEAGAIKANESTSLIANTTIADNTARTYGGGLFFVGFDLPRTEIINSTITGNIAYQGDGTSGSGINAIGGDVRIYNSVVAQNQSPDTDAPENLSGGGFTRVVHSFVGPSDAGLGTIPTTGSTLNAGDPGLGPLVDGHRDILPGSPLISAGRGIYRPTDVFDLDEDGGTDDLLFLDARLLDIVNSTDIGAVNYQDLMLVDSTGDGIDGRYGPGQLTLREAVHLVEEGGIIQFDFSIRDQTITLTDGPIVLDKDLSIDNGRDVTISGGGTNQIFDISGADTDVHLRGVILANGAADRGGAIDLAGNAHLTLENAFLQGNQATQAGGAIHSAGNLRIINSTFQGNTTDGLGGGIFQTGAQMQMINGTLLENESGLTGGGLAFSNADVEVSSSTIIRNKAGVGQTAQNYGGGIYSGPGTLTITNSVVAENTSGLSNTPDDMRGAADFARFSFFGTQETLSNNLASINGGGDPGLGELIETPTRISTTRPPTVQPLEGSPLIGAGFDLLLPNDDLDLDFDRLNPDPLPVDATGGRRVLQTLDIGAAERRTLTVDTPVDELDDDFSPGDLSLREAVRLLSGGPSEGRITFDPSLSGQTLVLSGGEITIGGTRIIVDGDIDGDRAADITLDADGRSRHFTTGLDGSLEIRSLTLTGGNNGSLYSDFNSITVIDSTITGNSSPGSGGAIQVGRFSELTVLNSLISNNSAAVNGGGIFVPLDGNATVKIINSTITGNTAVGRDGGGIYMGRVDDGIEITSSTISGNTAGGFGGGLAFGGTGADGAIREVSNSVIAGNAAGVSATANVSGGLNALAASFLSGDPRLGPLQDNGGPVQTMLPQAGSPLIDAGDDSLLPEDALDLDGDGNRIEPLPFDARGAERRQGPPDIGAVEVGRAAKFSETGSFLLSSDAVTVSLQRSYVAPVVVAFVSTENGFQPVN</sequence>
<dbReference type="NCBIfam" id="NF041518">
    <property type="entry name" value="choice_anch_Q"/>
    <property type="match status" value="1"/>
</dbReference>
<keyword evidence="4" id="KW-0964">Secreted</keyword>
<dbReference type="Pfam" id="PF02415">
    <property type="entry name" value="Chlam_PMP"/>
    <property type="match status" value="2"/>
</dbReference>
<dbReference type="InterPro" id="IPR011050">
    <property type="entry name" value="Pectin_lyase_fold/virulence"/>
</dbReference>
<name>A0ABV7TN89_9RHOB</name>
<dbReference type="Gene3D" id="2.160.20.10">
    <property type="entry name" value="Single-stranded right-handed beta-helix, Pectin lyase-like"/>
    <property type="match status" value="1"/>
</dbReference>
<dbReference type="InterPro" id="IPR059226">
    <property type="entry name" value="Choice_anch_Q_dom"/>
</dbReference>
<evidence type="ECO:0000313" key="8">
    <source>
        <dbReference type="EMBL" id="MFC3615999.1"/>
    </source>
</evidence>
<dbReference type="RefSeq" id="WP_386737296.1">
    <property type="nucleotide sequence ID" value="NZ_JBHRXI010000026.1"/>
</dbReference>
<dbReference type="PANTHER" id="PTHR11319">
    <property type="entry name" value="G PROTEIN-COUPLED RECEPTOR-RELATED"/>
    <property type="match status" value="1"/>
</dbReference>